<dbReference type="STRING" id="553218.CAMRE0001_1008"/>
<protein>
    <submittedName>
        <fullName evidence="1">Uncharacterized protein</fullName>
    </submittedName>
</protein>
<reference evidence="1 2" key="1">
    <citation type="submission" date="2008-08" db="EMBL/GenBank/DDBJ databases">
        <authorList>
            <person name="Madupu R."/>
            <person name="Durkin A.S."/>
            <person name="Torralba M."/>
            <person name="Methe B."/>
            <person name="Sutton G.G."/>
            <person name="Strausberg R.L."/>
            <person name="Nelson K.E."/>
        </authorList>
    </citation>
    <scope>NUCLEOTIDE SEQUENCE [LARGE SCALE GENOMIC DNA]</scope>
    <source>
        <strain evidence="1 2">RM3267</strain>
    </source>
</reference>
<dbReference type="EMBL" id="ACFU01000015">
    <property type="protein sequence ID" value="EEF13690.1"/>
    <property type="molecule type" value="Genomic_DNA"/>
</dbReference>
<name>B9D2R3_CAMRE</name>
<keyword evidence="2" id="KW-1185">Reference proteome</keyword>
<proteinExistence type="predicted"/>
<dbReference type="AlphaFoldDB" id="B9D2R3"/>
<dbReference type="Proteomes" id="UP000003082">
    <property type="component" value="Unassembled WGS sequence"/>
</dbReference>
<gene>
    <name evidence="1" type="ORF">CAMRE0001_1008</name>
</gene>
<comment type="caution">
    <text evidence="1">The sequence shown here is derived from an EMBL/GenBank/DDBJ whole genome shotgun (WGS) entry which is preliminary data.</text>
</comment>
<evidence type="ECO:0000313" key="2">
    <source>
        <dbReference type="Proteomes" id="UP000003082"/>
    </source>
</evidence>
<sequence>MNLFYAFCGFAPIFGLLRLCFLQNLSPFGGGCIDFYALYRDLWLKFTCNIPGFLSFEQRLKTVWLQIVTILKVAARCHTGRLWCL</sequence>
<organism evidence="1 2">
    <name type="scientific">Campylobacter rectus RM3267</name>
    <dbReference type="NCBI Taxonomy" id="553218"/>
    <lineage>
        <taxon>Bacteria</taxon>
        <taxon>Pseudomonadati</taxon>
        <taxon>Campylobacterota</taxon>
        <taxon>Epsilonproteobacteria</taxon>
        <taxon>Campylobacterales</taxon>
        <taxon>Campylobacteraceae</taxon>
        <taxon>Campylobacter</taxon>
    </lineage>
</organism>
<accession>B9D2R3</accession>
<evidence type="ECO:0000313" key="1">
    <source>
        <dbReference type="EMBL" id="EEF13690.1"/>
    </source>
</evidence>